<dbReference type="EMBL" id="JH594606">
    <property type="protein sequence ID" value="EHQ03798.1"/>
    <property type="molecule type" value="Genomic_DNA"/>
</dbReference>
<dbReference type="HOGENOM" id="CLU_2395539_0_0_10"/>
<organism evidence="2 3">
    <name type="scientific">Gillisia limnaea (strain DSM 15749 / LMG 21470 / R-8282)</name>
    <dbReference type="NCBI Taxonomy" id="865937"/>
    <lineage>
        <taxon>Bacteria</taxon>
        <taxon>Pseudomonadati</taxon>
        <taxon>Bacteroidota</taxon>
        <taxon>Flavobacteriia</taxon>
        <taxon>Flavobacteriales</taxon>
        <taxon>Flavobacteriaceae</taxon>
        <taxon>Gillisia</taxon>
    </lineage>
</organism>
<evidence type="ECO:0000313" key="2">
    <source>
        <dbReference type="EMBL" id="EHQ03798.1"/>
    </source>
</evidence>
<name>H2BTY4_GILLR</name>
<dbReference type="AlphaFoldDB" id="H2BTY4"/>
<keyword evidence="3" id="KW-1185">Reference proteome</keyword>
<proteinExistence type="predicted"/>
<feature type="region of interest" description="Disordered" evidence="1">
    <location>
        <begin position="1"/>
        <end position="93"/>
    </location>
</feature>
<feature type="compositionally biased region" description="Basic and acidic residues" evidence="1">
    <location>
        <begin position="63"/>
        <end position="93"/>
    </location>
</feature>
<dbReference type="RefSeq" id="WP_006990104.1">
    <property type="nucleotide sequence ID" value="NZ_JH594606.1"/>
</dbReference>
<dbReference type="Proteomes" id="UP000003844">
    <property type="component" value="Unassembled WGS sequence"/>
</dbReference>
<reference evidence="3" key="1">
    <citation type="journal article" date="2012" name="Stand. Genomic Sci.">
        <title>Genome sequence of the Antarctic rhodopsins-containing flavobacterium Gillisia limnaea type strain (R-8282(T)).</title>
        <authorList>
            <person name="Riedel T."/>
            <person name="Held B."/>
            <person name="Nolan M."/>
            <person name="Lucas S."/>
            <person name="Lapidus A."/>
            <person name="Tice H."/>
            <person name="Del Rio T.G."/>
            <person name="Cheng J.F."/>
            <person name="Han C."/>
            <person name="Tapia R."/>
            <person name="Goodwin L.A."/>
            <person name="Pitluck S."/>
            <person name="Liolios K."/>
            <person name="Mavromatis K."/>
            <person name="Pagani I."/>
            <person name="Ivanova N."/>
            <person name="Mikhailova N."/>
            <person name="Pati A."/>
            <person name="Chen A."/>
            <person name="Palaniappan K."/>
            <person name="Land M."/>
            <person name="Rohde M."/>
            <person name="Tindall B.J."/>
            <person name="Detter J.C."/>
            <person name="Goker M."/>
            <person name="Bristow J."/>
            <person name="Eisen J.A."/>
            <person name="Markowitz V."/>
            <person name="Hugenholtz P."/>
            <person name="Kyrpides N.C."/>
            <person name="Klenk H.P."/>
            <person name="Woyke T."/>
        </authorList>
    </citation>
    <scope>NUCLEOTIDE SEQUENCE [LARGE SCALE GENOMIC DNA]</scope>
    <source>
        <strain evidence="3">DSM 15749 / LMG 21470 / R-8282</strain>
    </source>
</reference>
<accession>H2BTY4</accession>
<feature type="compositionally biased region" description="Basic and acidic residues" evidence="1">
    <location>
        <begin position="1"/>
        <end position="36"/>
    </location>
</feature>
<evidence type="ECO:0000313" key="3">
    <source>
        <dbReference type="Proteomes" id="UP000003844"/>
    </source>
</evidence>
<evidence type="ECO:0000256" key="1">
    <source>
        <dbReference type="SAM" id="MobiDB-lite"/>
    </source>
</evidence>
<protein>
    <submittedName>
        <fullName evidence="2">Uncharacterized protein</fullName>
    </submittedName>
</protein>
<sequence>MEKKKNSENSEKQNDKNSKNEGPESRMAEARHEKPLPNRNFDQAQRRNQAGPRGYGDSTGIMKGERENGMQRMEEKDPKDQKDPKDSENKDKS</sequence>
<gene>
    <name evidence="2" type="ORF">Gilli_3191</name>
</gene>